<dbReference type="InterPro" id="IPR011004">
    <property type="entry name" value="Trimer_LpxA-like_sf"/>
</dbReference>
<dbReference type="InterPro" id="IPR047324">
    <property type="entry name" value="LbH_gamma_CA-like"/>
</dbReference>
<dbReference type="PANTHER" id="PTHR13061">
    <property type="entry name" value="DYNACTIN SUBUNIT P25"/>
    <property type="match status" value="1"/>
</dbReference>
<dbReference type="OrthoDB" id="9803036at2"/>
<dbReference type="PATRIC" id="fig|445709.3.peg.685"/>
<protein>
    <submittedName>
        <fullName evidence="1">Gamma carbonic anhydrase family protein</fullName>
    </submittedName>
</protein>
<dbReference type="SUPFAM" id="SSF51161">
    <property type="entry name" value="Trimeric LpxA-like enzymes"/>
    <property type="match status" value="1"/>
</dbReference>
<organism evidence="1 2">
    <name type="scientific">Pandoraea thiooxydans</name>
    <dbReference type="NCBI Taxonomy" id="445709"/>
    <lineage>
        <taxon>Bacteria</taxon>
        <taxon>Pseudomonadati</taxon>
        <taxon>Pseudomonadota</taxon>
        <taxon>Betaproteobacteria</taxon>
        <taxon>Burkholderiales</taxon>
        <taxon>Burkholderiaceae</taxon>
        <taxon>Pandoraea</taxon>
    </lineage>
</organism>
<evidence type="ECO:0000313" key="1">
    <source>
        <dbReference type="EMBL" id="AKJ67383.1"/>
    </source>
</evidence>
<name>A0A0G3EK64_9BURK</name>
<accession>A0A0G3EK64</accession>
<dbReference type="CDD" id="cd04645">
    <property type="entry name" value="LbH_gamma_CA_like"/>
    <property type="match status" value="1"/>
</dbReference>
<dbReference type="InterPro" id="IPR050484">
    <property type="entry name" value="Transf_Hexapept/Carb_Anhydrase"/>
</dbReference>
<dbReference type="AlphaFoldDB" id="A0A0G3EK64"/>
<sequence length="174" mass="18336">MPIYKLGDNVPQIHESAFVADTATIIGKVTLAENTSIWPSAVARGDNEPVSIGAGSNVQDGSILHTDPGFPLTIGENVTVGHQVMLHGCTIGDGALIGIQAVVLNGAVIGKNCLVGAGALVTEGKVFPDNSLILGSPAKVVRQLTEEDRQRMMAATQSYSTRRQFFKEKLVRIG</sequence>
<dbReference type="RefSeq" id="WP_047212929.1">
    <property type="nucleotide sequence ID" value="NZ_CP011568.3"/>
</dbReference>
<dbReference type="KEGG" id="ptx:ABW99_03185"/>
<evidence type="ECO:0000313" key="2">
    <source>
        <dbReference type="Proteomes" id="UP000036700"/>
    </source>
</evidence>
<dbReference type="Gene3D" id="2.160.10.10">
    <property type="entry name" value="Hexapeptide repeat proteins"/>
    <property type="match status" value="1"/>
</dbReference>
<dbReference type="PANTHER" id="PTHR13061:SF29">
    <property type="entry name" value="GAMMA CARBONIC ANHYDRASE-LIKE 1, MITOCHONDRIAL-RELATED"/>
    <property type="match status" value="1"/>
</dbReference>
<reference evidence="2" key="1">
    <citation type="submission" date="2015-06" db="EMBL/GenBank/DDBJ databases">
        <authorList>
            <person name="Lim Y.L."/>
            <person name="Ee R."/>
            <person name="Yong D."/>
            <person name="How K.Y."/>
            <person name="Yin W.F."/>
            <person name="Chan K.G."/>
        </authorList>
    </citation>
    <scope>NUCLEOTIDE SEQUENCE [LARGE SCALE GENOMIC DNA]</scope>
    <source>
        <strain evidence="2">DSM 25325</strain>
    </source>
</reference>
<dbReference type="EMBL" id="CP011568">
    <property type="protein sequence ID" value="AKJ67383.1"/>
    <property type="molecule type" value="Genomic_DNA"/>
</dbReference>
<keyword evidence="2" id="KW-1185">Reference proteome</keyword>
<gene>
    <name evidence="1" type="ORF">ABW99_03185</name>
</gene>
<dbReference type="STRING" id="445709.ABW99_03185"/>
<dbReference type="InterPro" id="IPR001451">
    <property type="entry name" value="Hexapep"/>
</dbReference>
<dbReference type="Pfam" id="PF00132">
    <property type="entry name" value="Hexapep"/>
    <property type="match status" value="1"/>
</dbReference>
<proteinExistence type="predicted"/>
<dbReference type="Proteomes" id="UP000036700">
    <property type="component" value="Chromosome"/>
</dbReference>